<evidence type="ECO:0000313" key="1">
    <source>
        <dbReference type="EMBL" id="KAF5361307.1"/>
    </source>
</evidence>
<keyword evidence="2" id="KW-1185">Reference proteome</keyword>
<reference evidence="1 2" key="1">
    <citation type="journal article" date="2020" name="ISME J.">
        <title>Uncovering the hidden diversity of litter-decomposition mechanisms in mushroom-forming fungi.</title>
        <authorList>
            <person name="Floudas D."/>
            <person name="Bentzer J."/>
            <person name="Ahren D."/>
            <person name="Johansson T."/>
            <person name="Persson P."/>
            <person name="Tunlid A."/>
        </authorList>
    </citation>
    <scope>NUCLEOTIDE SEQUENCE [LARGE SCALE GENOMIC DNA]</scope>
    <source>
        <strain evidence="1 2">CBS 291.85</strain>
    </source>
</reference>
<dbReference type="EMBL" id="JAACJM010000041">
    <property type="protein sequence ID" value="KAF5361307.1"/>
    <property type="molecule type" value="Genomic_DNA"/>
</dbReference>
<accession>A0A8H5GA85</accession>
<name>A0A8H5GA85_9AGAR</name>
<gene>
    <name evidence="1" type="ORF">D9758_010256</name>
</gene>
<organism evidence="1 2">
    <name type="scientific">Tetrapyrgos nigripes</name>
    <dbReference type="NCBI Taxonomy" id="182062"/>
    <lineage>
        <taxon>Eukaryota</taxon>
        <taxon>Fungi</taxon>
        <taxon>Dikarya</taxon>
        <taxon>Basidiomycota</taxon>
        <taxon>Agaricomycotina</taxon>
        <taxon>Agaricomycetes</taxon>
        <taxon>Agaricomycetidae</taxon>
        <taxon>Agaricales</taxon>
        <taxon>Marasmiineae</taxon>
        <taxon>Marasmiaceae</taxon>
        <taxon>Tetrapyrgos</taxon>
    </lineage>
</organism>
<dbReference type="Proteomes" id="UP000559256">
    <property type="component" value="Unassembled WGS sequence"/>
</dbReference>
<evidence type="ECO:0000313" key="2">
    <source>
        <dbReference type="Proteomes" id="UP000559256"/>
    </source>
</evidence>
<dbReference type="AlphaFoldDB" id="A0A8H5GA85"/>
<comment type="caution">
    <text evidence="1">The sequence shown here is derived from an EMBL/GenBank/DDBJ whole genome shotgun (WGS) entry which is preliminary data.</text>
</comment>
<protein>
    <submittedName>
        <fullName evidence="1">Uncharacterized protein</fullName>
    </submittedName>
</protein>
<sequence>MCRKNSYFLPRESTPLPVPCSLMAYRTPNPQSMTQYLQTKFKSAWTNQPTWKIGWEWLGNTLQGRVLGNIIDARGGLSCAYTNPPPLLLVPQSPYPSPSTFS</sequence>
<proteinExistence type="predicted"/>